<sequence length="586" mass="67381">MILVVFCLYSIICFANSNGEFVSDYIINNEKCQLPNFPPFSDELKPILKKLPPVNCSVRDLLTYTSVENNTAYLHIKTENINQYYDENEMVNCFFCYVRRSGSAEEPDTGISNSACTFFNSTVKLEENTIEVECIDDRTRTVYKNVHELITVSNSINHRLHKLTKTLKKQNKKALSVLFVVIDGISRISFGRNMAKTKKFLLDNDFSEFVGYSKIDDNTIPNFNALITGLDYNHTKSICKPGVTGQLDFCPMIWYDFKKHGYVTAYAEDWAYLNTYGHNGFKNPPTDYYFKPYFEAATDLGTVKVDTAPYCTGPETDGDRTLNLARDFTSTFKNQPSFGIFWMNTFSHNHINSPSRFDDKMLKFFEDLKNNGIFNNTLILLLSDHGVRNGRIRLTRQGWYEERLPNNFISIPSWFKDEYPEKYANLKMNSKKFTSTFDVYMTVQDALSMAVDDYEMKPSQGCPNCASLFSRIPEVRSCSEAGVPEEWCTCLGLLDNNHPDLTDEIKKETLDFINNSDIISNFSPKIKDLVSFRMTYFHKHAYSVVTVQSDSIFYLIVLRGSESPIKFDKILNLITIGKSEETFNYI</sequence>
<keyword evidence="3" id="KW-1185">Reference proteome</keyword>
<dbReference type="PANTHER" id="PTHR10974">
    <property type="entry name" value="FI08016P-RELATED"/>
    <property type="match status" value="1"/>
</dbReference>
<dbReference type="CDD" id="cd16021">
    <property type="entry name" value="ALP_like"/>
    <property type="match status" value="1"/>
</dbReference>
<name>A0A9P0CWW5_9CUCU</name>
<dbReference type="PANTHER" id="PTHR10974:SF9">
    <property type="entry name" value="DUF229 DOMAIN CONTAINING PROTEIN-RELATED"/>
    <property type="match status" value="1"/>
</dbReference>
<protein>
    <recommendedName>
        <fullName evidence="4">DUF229 domain containing protein</fullName>
    </recommendedName>
</protein>
<dbReference type="InterPro" id="IPR004245">
    <property type="entry name" value="DUF229"/>
</dbReference>
<dbReference type="Proteomes" id="UP001153636">
    <property type="component" value="Chromosome 4"/>
</dbReference>
<keyword evidence="1" id="KW-0732">Signal</keyword>
<evidence type="ECO:0000256" key="1">
    <source>
        <dbReference type="SAM" id="SignalP"/>
    </source>
</evidence>
<dbReference type="InterPro" id="IPR017850">
    <property type="entry name" value="Alkaline_phosphatase_core_sf"/>
</dbReference>
<feature type="signal peptide" evidence="1">
    <location>
        <begin position="1"/>
        <end position="17"/>
    </location>
</feature>
<dbReference type="FunFam" id="3.40.720.10:FF:000017">
    <property type="entry name" value="Predicted protein"/>
    <property type="match status" value="1"/>
</dbReference>
<feature type="chain" id="PRO_5040311710" description="DUF229 domain containing protein" evidence="1">
    <location>
        <begin position="18"/>
        <end position="586"/>
    </location>
</feature>
<dbReference type="SUPFAM" id="SSF53649">
    <property type="entry name" value="Alkaline phosphatase-like"/>
    <property type="match status" value="1"/>
</dbReference>
<gene>
    <name evidence="2" type="ORF">PSYICH_LOCUS9985</name>
</gene>
<organism evidence="2 3">
    <name type="scientific">Psylliodes chrysocephalus</name>
    <dbReference type="NCBI Taxonomy" id="3402493"/>
    <lineage>
        <taxon>Eukaryota</taxon>
        <taxon>Metazoa</taxon>
        <taxon>Ecdysozoa</taxon>
        <taxon>Arthropoda</taxon>
        <taxon>Hexapoda</taxon>
        <taxon>Insecta</taxon>
        <taxon>Pterygota</taxon>
        <taxon>Neoptera</taxon>
        <taxon>Endopterygota</taxon>
        <taxon>Coleoptera</taxon>
        <taxon>Polyphaga</taxon>
        <taxon>Cucujiformia</taxon>
        <taxon>Chrysomeloidea</taxon>
        <taxon>Chrysomelidae</taxon>
        <taxon>Galerucinae</taxon>
        <taxon>Alticini</taxon>
        <taxon>Psylliodes</taxon>
    </lineage>
</organism>
<dbReference type="Pfam" id="PF02995">
    <property type="entry name" value="DUF229"/>
    <property type="match status" value="1"/>
</dbReference>
<evidence type="ECO:0000313" key="3">
    <source>
        <dbReference type="Proteomes" id="UP001153636"/>
    </source>
</evidence>
<dbReference type="EMBL" id="OV651816">
    <property type="protein sequence ID" value="CAH1109816.1"/>
    <property type="molecule type" value="Genomic_DNA"/>
</dbReference>
<accession>A0A9P0CWW5</accession>
<dbReference type="AlphaFoldDB" id="A0A9P0CWW5"/>
<dbReference type="OrthoDB" id="413313at2759"/>
<evidence type="ECO:0000313" key="2">
    <source>
        <dbReference type="EMBL" id="CAH1109816.1"/>
    </source>
</evidence>
<evidence type="ECO:0008006" key="4">
    <source>
        <dbReference type="Google" id="ProtNLM"/>
    </source>
</evidence>
<proteinExistence type="predicted"/>
<reference evidence="2" key="1">
    <citation type="submission" date="2022-01" db="EMBL/GenBank/DDBJ databases">
        <authorList>
            <person name="King R."/>
        </authorList>
    </citation>
    <scope>NUCLEOTIDE SEQUENCE</scope>
</reference>
<dbReference type="GO" id="GO:0005615">
    <property type="term" value="C:extracellular space"/>
    <property type="evidence" value="ECO:0007669"/>
    <property type="project" value="TreeGrafter"/>
</dbReference>
<dbReference type="Gene3D" id="3.40.720.10">
    <property type="entry name" value="Alkaline Phosphatase, subunit A"/>
    <property type="match status" value="1"/>
</dbReference>